<keyword evidence="6 8" id="KW-0472">Membrane</keyword>
<evidence type="ECO:0000256" key="8">
    <source>
        <dbReference type="PROSITE-ProRule" id="PRU01360"/>
    </source>
</evidence>
<comment type="caution">
    <text evidence="10">The sequence shown here is derived from an EMBL/GenBank/DDBJ whole genome shotgun (WGS) entry which is preliminary data.</text>
</comment>
<evidence type="ECO:0000256" key="4">
    <source>
        <dbReference type="ARBA" id="ARBA00022692"/>
    </source>
</evidence>
<keyword evidence="2 8" id="KW-0813">Transport</keyword>
<evidence type="ECO:0000259" key="9">
    <source>
        <dbReference type="Pfam" id="PF07715"/>
    </source>
</evidence>
<keyword evidence="4 8" id="KW-0812">Transmembrane</keyword>
<dbReference type="Gene3D" id="2.170.130.10">
    <property type="entry name" value="TonB-dependent receptor, plug domain"/>
    <property type="match status" value="1"/>
</dbReference>
<dbReference type="PANTHER" id="PTHR30069:SF29">
    <property type="entry name" value="HEMOGLOBIN AND HEMOGLOBIN-HAPTOGLOBIN-BINDING PROTEIN 1-RELATED"/>
    <property type="match status" value="1"/>
</dbReference>
<organism evidence="10 11">
    <name type="scientific">Bacteroides oleiciplenus</name>
    <dbReference type="NCBI Taxonomy" id="626931"/>
    <lineage>
        <taxon>Bacteria</taxon>
        <taxon>Pseudomonadati</taxon>
        <taxon>Bacteroidota</taxon>
        <taxon>Bacteroidia</taxon>
        <taxon>Bacteroidales</taxon>
        <taxon>Bacteroidaceae</taxon>
        <taxon>Bacteroides</taxon>
    </lineage>
</organism>
<evidence type="ECO:0000256" key="1">
    <source>
        <dbReference type="ARBA" id="ARBA00004571"/>
    </source>
</evidence>
<comment type="similarity">
    <text evidence="8">Belongs to the TonB-dependent receptor family.</text>
</comment>
<keyword evidence="10" id="KW-0675">Receptor</keyword>
<accession>A0A3E5BRT9</accession>
<evidence type="ECO:0000256" key="3">
    <source>
        <dbReference type="ARBA" id="ARBA00022452"/>
    </source>
</evidence>
<name>A0A3E5BRT9_9BACE</name>
<evidence type="ECO:0000256" key="2">
    <source>
        <dbReference type="ARBA" id="ARBA00022448"/>
    </source>
</evidence>
<dbReference type="AlphaFoldDB" id="A0A3E5BRT9"/>
<evidence type="ECO:0000313" key="11">
    <source>
        <dbReference type="Proteomes" id="UP000260983"/>
    </source>
</evidence>
<dbReference type="GO" id="GO:0009279">
    <property type="term" value="C:cell outer membrane"/>
    <property type="evidence" value="ECO:0007669"/>
    <property type="project" value="UniProtKB-SubCell"/>
</dbReference>
<dbReference type="InterPro" id="IPR037066">
    <property type="entry name" value="Plug_dom_sf"/>
</dbReference>
<dbReference type="InterPro" id="IPR012910">
    <property type="entry name" value="Plug_dom"/>
</dbReference>
<dbReference type="EMBL" id="QSUL01000001">
    <property type="protein sequence ID" value="RGN40342.1"/>
    <property type="molecule type" value="Genomic_DNA"/>
</dbReference>
<dbReference type="InterPro" id="IPR036942">
    <property type="entry name" value="Beta-barrel_TonB_sf"/>
</dbReference>
<evidence type="ECO:0000313" key="10">
    <source>
        <dbReference type="EMBL" id="RGN40342.1"/>
    </source>
</evidence>
<keyword evidence="7 8" id="KW-0998">Cell outer membrane</keyword>
<protein>
    <submittedName>
        <fullName evidence="10">TonB-dependent receptor</fullName>
    </submittedName>
</protein>
<proteinExistence type="inferred from homology"/>
<dbReference type="GO" id="GO:0044718">
    <property type="term" value="P:siderophore transmembrane transport"/>
    <property type="evidence" value="ECO:0007669"/>
    <property type="project" value="TreeGrafter"/>
</dbReference>
<evidence type="ECO:0000256" key="6">
    <source>
        <dbReference type="ARBA" id="ARBA00023136"/>
    </source>
</evidence>
<dbReference type="Proteomes" id="UP000260983">
    <property type="component" value="Unassembled WGS sequence"/>
</dbReference>
<dbReference type="InterPro" id="IPR039426">
    <property type="entry name" value="TonB-dep_rcpt-like"/>
</dbReference>
<sequence length="697" mass="79346">MPSRKGHEMHTVYILFMNMQRIKSYRIVINKHAYILRLCLFFYLFLPPLHLHAQQKGDTITNKTHEIPGVTIKARRAPQKVSAATPTQIITKDNIEHLGLQNMADAVRHFTGANVKDYGGVGGLKTVSIRNLGAAHTAISYDGIAVSNCQAGQIDIGRFSLDNVALLSLAIGQGDNLLQPARLYASAGVLNIETEVPLFTGKYSFQGRIKGGSYGMVNPSLRWAQRLGKQTTLTVDGNFLRADGIYDFTLENGKYTTKERRYNSDINSWHGEANLFHTFKDSSELSIKTYYFDSERGLPGVVLLYNPNSYERLWDKNFFTQVKYKKQFSPQWVLQAQGKYNYSKNKYQDEGAQYEGGITTEHYRQNEYYLSATIVYSPIKEFSLALAQDGAINTLWNNLQFCPYPTRYTSLTAFSAKYQTGQFTAMASLVGTYLTEHVENGERPEDMSRLSPSASISFRPWKEQLFYIRAMYKSTFRTPTFNDLYYYRLGNRSLRPEKAQEYNIGITWSGSPCSWINNISVTLDGYYNHVKDKIVAFPSTYVWRMANYGKAHISGVDFTFSTFIPIIPQIDLRIAGGYTWQKAIDVTSSSTSNYKDQLPYTPEHSGNGNVIVETPWVNVGYSVVGVGKRYYLSQNIPDYKIDGYTDHTLSVSHAFKFSRYTLTLQAEVINLLNKQYEVIKYYPMPGRNWQVSGTIQF</sequence>
<dbReference type="SUPFAM" id="SSF56935">
    <property type="entry name" value="Porins"/>
    <property type="match status" value="1"/>
</dbReference>
<feature type="domain" description="TonB-dependent receptor plug" evidence="9">
    <location>
        <begin position="81"/>
        <end position="165"/>
    </location>
</feature>
<dbReference type="Pfam" id="PF07715">
    <property type="entry name" value="Plug"/>
    <property type="match status" value="1"/>
</dbReference>
<dbReference type="Gene3D" id="2.40.170.20">
    <property type="entry name" value="TonB-dependent receptor, beta-barrel domain"/>
    <property type="match status" value="1"/>
</dbReference>
<keyword evidence="5" id="KW-0732">Signal</keyword>
<dbReference type="PANTHER" id="PTHR30069">
    <property type="entry name" value="TONB-DEPENDENT OUTER MEMBRANE RECEPTOR"/>
    <property type="match status" value="1"/>
</dbReference>
<evidence type="ECO:0000256" key="5">
    <source>
        <dbReference type="ARBA" id="ARBA00022729"/>
    </source>
</evidence>
<keyword evidence="3 8" id="KW-1134">Transmembrane beta strand</keyword>
<dbReference type="PROSITE" id="PS52016">
    <property type="entry name" value="TONB_DEPENDENT_REC_3"/>
    <property type="match status" value="1"/>
</dbReference>
<dbReference type="GO" id="GO:0015344">
    <property type="term" value="F:siderophore uptake transmembrane transporter activity"/>
    <property type="evidence" value="ECO:0007669"/>
    <property type="project" value="TreeGrafter"/>
</dbReference>
<gene>
    <name evidence="10" type="ORF">DXB65_01550</name>
</gene>
<evidence type="ECO:0000256" key="7">
    <source>
        <dbReference type="ARBA" id="ARBA00023237"/>
    </source>
</evidence>
<reference evidence="10 11" key="1">
    <citation type="submission" date="2018-08" db="EMBL/GenBank/DDBJ databases">
        <title>A genome reference for cultivated species of the human gut microbiota.</title>
        <authorList>
            <person name="Zou Y."/>
            <person name="Xue W."/>
            <person name="Luo G."/>
        </authorList>
    </citation>
    <scope>NUCLEOTIDE SEQUENCE [LARGE SCALE GENOMIC DNA]</scope>
    <source>
        <strain evidence="10 11">OM05-15BH</strain>
    </source>
</reference>
<comment type="subcellular location">
    <subcellularLocation>
        <location evidence="1 8">Cell outer membrane</location>
        <topology evidence="1 8">Multi-pass membrane protein</topology>
    </subcellularLocation>
</comment>